<gene>
    <name evidence="2" type="ORF">RIF23_18700</name>
</gene>
<evidence type="ECO:0000313" key="3">
    <source>
        <dbReference type="Proteomes" id="UP001250214"/>
    </source>
</evidence>
<accession>A0ABU2HAH2</accession>
<organism evidence="2 3">
    <name type="scientific">Lipingzhangella rawalii</name>
    <dbReference type="NCBI Taxonomy" id="2055835"/>
    <lineage>
        <taxon>Bacteria</taxon>
        <taxon>Bacillati</taxon>
        <taxon>Actinomycetota</taxon>
        <taxon>Actinomycetes</taxon>
        <taxon>Streptosporangiales</taxon>
        <taxon>Nocardiopsidaceae</taxon>
        <taxon>Lipingzhangella</taxon>
    </lineage>
</organism>
<protein>
    <submittedName>
        <fullName evidence="2">Uncharacterized protein</fullName>
    </submittedName>
</protein>
<dbReference type="EMBL" id="JAVLVT010000010">
    <property type="protein sequence ID" value="MDS1272321.1"/>
    <property type="molecule type" value="Genomic_DNA"/>
</dbReference>
<sequence length="169" mass="18191">MLPPSGIRWPAGIRQGRCAPCRRCPGLRAPVLRPGWSRQNAALGAGADPGLVTEGIKESQAQGSAAQDTLDRSDQPTRRMGKDDITTIVNALGNTADVLHAADPADKAEVYTELGLRLRYQPVERTVRAEGNLNSHDMYKGSCPRGTRTKTLQSPGRLTLSTSFALEGR</sequence>
<comment type="caution">
    <text evidence="2">The sequence shown here is derived from an EMBL/GenBank/DDBJ whole genome shotgun (WGS) entry which is preliminary data.</text>
</comment>
<feature type="region of interest" description="Disordered" evidence="1">
    <location>
        <begin position="57"/>
        <end position="83"/>
    </location>
</feature>
<dbReference type="Proteomes" id="UP001250214">
    <property type="component" value="Unassembled WGS sequence"/>
</dbReference>
<dbReference type="RefSeq" id="WP_310913887.1">
    <property type="nucleotide sequence ID" value="NZ_JAVLVT010000010.1"/>
</dbReference>
<feature type="compositionally biased region" description="Basic and acidic residues" evidence="1">
    <location>
        <begin position="69"/>
        <end position="83"/>
    </location>
</feature>
<evidence type="ECO:0000256" key="1">
    <source>
        <dbReference type="SAM" id="MobiDB-lite"/>
    </source>
</evidence>
<feature type="region of interest" description="Disordered" evidence="1">
    <location>
        <begin position="135"/>
        <end position="154"/>
    </location>
</feature>
<name>A0ABU2HAH2_9ACTN</name>
<proteinExistence type="predicted"/>
<reference evidence="3" key="1">
    <citation type="submission" date="2023-07" db="EMBL/GenBank/DDBJ databases">
        <title>Novel species in the genus Lipingzhangella isolated from Sambhar Salt Lake.</title>
        <authorList>
            <person name="Jiya N."/>
            <person name="Kajale S."/>
            <person name="Sharma A."/>
        </authorList>
    </citation>
    <scope>NUCLEOTIDE SEQUENCE [LARGE SCALE GENOMIC DNA]</scope>
    <source>
        <strain evidence="3">LS1_29</strain>
    </source>
</reference>
<keyword evidence="3" id="KW-1185">Reference proteome</keyword>
<evidence type="ECO:0000313" key="2">
    <source>
        <dbReference type="EMBL" id="MDS1272321.1"/>
    </source>
</evidence>